<dbReference type="NCBIfam" id="TIGR01614">
    <property type="entry name" value="PME_inhib"/>
    <property type="match status" value="1"/>
</dbReference>
<sequence>MLYAWPSAGSDEDVIRATCGKTHFYASCVAEIHSYPLFEFVDHSPPGLALIMIRVAGLYATDTIKRIKQLQAASKGESPAYIDNLATCNNLYTTIVVTDYHSAENSFMNKNFKLAADNMRTAGAEAMNCEKGFSRAGKFPLTNMNKKMRKLSTIASEILRSL</sequence>
<dbReference type="PANTHER" id="PTHR36710">
    <property type="entry name" value="PECTINESTERASE INHIBITOR-LIKE"/>
    <property type="match status" value="1"/>
</dbReference>
<keyword evidence="1" id="KW-0732">Signal</keyword>
<evidence type="ECO:0000256" key="2">
    <source>
        <dbReference type="ARBA" id="ARBA00023157"/>
    </source>
</evidence>
<feature type="domain" description="Pectinesterase inhibitor" evidence="4">
    <location>
        <begin position="10"/>
        <end position="158"/>
    </location>
</feature>
<dbReference type="SMART" id="SM00856">
    <property type="entry name" value="PMEI"/>
    <property type="match status" value="1"/>
</dbReference>
<evidence type="ECO:0000313" key="5">
    <source>
        <dbReference type="EnsemblPlants" id="Kaladp0061s0024.1.v1.1.CDS.1"/>
    </source>
</evidence>
<evidence type="ECO:0000313" key="6">
    <source>
        <dbReference type="Proteomes" id="UP000594263"/>
    </source>
</evidence>
<protein>
    <recommendedName>
        <fullName evidence="4">Pectinesterase inhibitor domain-containing protein</fullName>
    </recommendedName>
</protein>
<dbReference type="PANTHER" id="PTHR36710:SF13">
    <property type="entry name" value="PUTATIVE-RELATED"/>
    <property type="match status" value="1"/>
</dbReference>
<dbReference type="Gene3D" id="1.20.140.40">
    <property type="entry name" value="Invertase/pectin methylesterase inhibitor family protein"/>
    <property type="match status" value="1"/>
</dbReference>
<dbReference type="Proteomes" id="UP000594263">
    <property type="component" value="Unplaced"/>
</dbReference>
<evidence type="ECO:0000256" key="3">
    <source>
        <dbReference type="ARBA" id="ARBA00038471"/>
    </source>
</evidence>
<organism evidence="5 6">
    <name type="scientific">Kalanchoe fedtschenkoi</name>
    <name type="common">Lavender scallops</name>
    <name type="synonym">South American air plant</name>
    <dbReference type="NCBI Taxonomy" id="63787"/>
    <lineage>
        <taxon>Eukaryota</taxon>
        <taxon>Viridiplantae</taxon>
        <taxon>Streptophyta</taxon>
        <taxon>Embryophyta</taxon>
        <taxon>Tracheophyta</taxon>
        <taxon>Spermatophyta</taxon>
        <taxon>Magnoliopsida</taxon>
        <taxon>eudicotyledons</taxon>
        <taxon>Gunneridae</taxon>
        <taxon>Pentapetalae</taxon>
        <taxon>Saxifragales</taxon>
        <taxon>Crassulaceae</taxon>
        <taxon>Kalanchoe</taxon>
    </lineage>
</organism>
<accession>A0A7N0UCQ1</accession>
<dbReference type="InterPro" id="IPR052421">
    <property type="entry name" value="PCW_Enzyme_Inhibitor"/>
</dbReference>
<reference evidence="5" key="1">
    <citation type="submission" date="2021-01" db="UniProtKB">
        <authorList>
            <consortium name="EnsemblPlants"/>
        </authorList>
    </citation>
    <scope>IDENTIFICATION</scope>
</reference>
<keyword evidence="6" id="KW-1185">Reference proteome</keyword>
<dbReference type="EnsemblPlants" id="Kaladp0061s0024.1.v1.1">
    <property type="protein sequence ID" value="Kaladp0061s0024.1.v1.1.CDS.1"/>
    <property type="gene ID" value="Kaladp0061s0024.v1.1"/>
</dbReference>
<dbReference type="OMA" id="THFYASC"/>
<proteinExistence type="inferred from homology"/>
<name>A0A7N0UCQ1_KALFE</name>
<dbReference type="SUPFAM" id="SSF101148">
    <property type="entry name" value="Plant invertase/pectin methylesterase inhibitor"/>
    <property type="match status" value="1"/>
</dbReference>
<dbReference type="Pfam" id="PF04043">
    <property type="entry name" value="PMEI"/>
    <property type="match status" value="1"/>
</dbReference>
<keyword evidence="2" id="KW-1015">Disulfide bond</keyword>
<evidence type="ECO:0000256" key="1">
    <source>
        <dbReference type="ARBA" id="ARBA00022729"/>
    </source>
</evidence>
<dbReference type="AlphaFoldDB" id="A0A7N0UCQ1"/>
<evidence type="ECO:0000259" key="4">
    <source>
        <dbReference type="SMART" id="SM00856"/>
    </source>
</evidence>
<dbReference type="InterPro" id="IPR006501">
    <property type="entry name" value="Pectinesterase_inhib_dom"/>
</dbReference>
<comment type="similarity">
    <text evidence="3">Belongs to the PMEI family.</text>
</comment>
<dbReference type="GO" id="GO:0004857">
    <property type="term" value="F:enzyme inhibitor activity"/>
    <property type="evidence" value="ECO:0007669"/>
    <property type="project" value="InterPro"/>
</dbReference>
<dbReference type="InterPro" id="IPR035513">
    <property type="entry name" value="Invertase/methylesterase_inhib"/>
</dbReference>
<dbReference type="Gramene" id="Kaladp0061s0024.1.v1.1">
    <property type="protein sequence ID" value="Kaladp0061s0024.1.v1.1.CDS.1"/>
    <property type="gene ID" value="Kaladp0061s0024.v1.1"/>
</dbReference>